<gene>
    <name evidence="1" type="ORF">LCGC14_0603070</name>
</gene>
<protein>
    <submittedName>
        <fullName evidence="1">Uncharacterized protein</fullName>
    </submittedName>
</protein>
<evidence type="ECO:0000313" key="1">
    <source>
        <dbReference type="EMBL" id="KKN53337.1"/>
    </source>
</evidence>
<comment type="caution">
    <text evidence="1">The sequence shown here is derived from an EMBL/GenBank/DDBJ whole genome shotgun (WGS) entry which is preliminary data.</text>
</comment>
<sequence>MVKMNIKEFKINEYITLKLEYNNTNIYINNILFLHCKYLLLNLSNDDIPKYDEIESIDDAMELYGKGHKNRKHETNKTILDPETEFIGHCSNMQAWVENDYNVNILHSKLSFPLLKKLVSLGDKKAIIVFKELILEMVIKGGRNASIYILSDITNSYLNIFELEELEVLYDAVDEKSQEILRVINKSINMKRIINGLIKRQNININLEKRSS</sequence>
<organism evidence="1">
    <name type="scientific">marine sediment metagenome</name>
    <dbReference type="NCBI Taxonomy" id="412755"/>
    <lineage>
        <taxon>unclassified sequences</taxon>
        <taxon>metagenomes</taxon>
        <taxon>ecological metagenomes</taxon>
    </lineage>
</organism>
<reference evidence="1" key="1">
    <citation type="journal article" date="2015" name="Nature">
        <title>Complex archaea that bridge the gap between prokaryotes and eukaryotes.</title>
        <authorList>
            <person name="Spang A."/>
            <person name="Saw J.H."/>
            <person name="Jorgensen S.L."/>
            <person name="Zaremba-Niedzwiedzka K."/>
            <person name="Martijn J."/>
            <person name="Lind A.E."/>
            <person name="van Eijk R."/>
            <person name="Schleper C."/>
            <person name="Guy L."/>
            <person name="Ettema T.J."/>
        </authorList>
    </citation>
    <scope>NUCLEOTIDE SEQUENCE</scope>
</reference>
<dbReference type="EMBL" id="LAZR01000975">
    <property type="protein sequence ID" value="KKN53337.1"/>
    <property type="molecule type" value="Genomic_DNA"/>
</dbReference>
<accession>A0A0F9RTW9</accession>
<name>A0A0F9RTW9_9ZZZZ</name>
<dbReference type="AlphaFoldDB" id="A0A0F9RTW9"/>
<proteinExistence type="predicted"/>